<dbReference type="Pfam" id="PF08450">
    <property type="entry name" value="SGL"/>
    <property type="match status" value="1"/>
</dbReference>
<feature type="domain" description="SMP-30/Gluconolactonase/LRE-like region" evidence="4">
    <location>
        <begin position="180"/>
        <end position="342"/>
    </location>
</feature>
<evidence type="ECO:0000313" key="6">
    <source>
        <dbReference type="Proteomes" id="UP000824065"/>
    </source>
</evidence>
<reference evidence="5" key="2">
    <citation type="submission" date="2021-04" db="EMBL/GenBank/DDBJ databases">
        <authorList>
            <person name="Gilroy R."/>
        </authorList>
    </citation>
    <scope>NUCLEOTIDE SEQUENCE</scope>
    <source>
        <strain evidence="5">ChiBcec16-3735</strain>
    </source>
</reference>
<organism evidence="5 6">
    <name type="scientific">Candidatus Faecalibacterium gallistercoris</name>
    <dbReference type="NCBI Taxonomy" id="2838579"/>
    <lineage>
        <taxon>Bacteria</taxon>
        <taxon>Bacillati</taxon>
        <taxon>Bacillota</taxon>
        <taxon>Clostridia</taxon>
        <taxon>Eubacteriales</taxon>
        <taxon>Oscillospiraceae</taxon>
        <taxon>Faecalibacterium</taxon>
    </lineage>
</organism>
<evidence type="ECO:0000259" key="4">
    <source>
        <dbReference type="Pfam" id="PF08450"/>
    </source>
</evidence>
<comment type="caution">
    <text evidence="5">The sequence shown here is derived from an EMBL/GenBank/DDBJ whole genome shotgun (WGS) entry which is preliminary data.</text>
</comment>
<comment type="similarity">
    <text evidence="1">Belongs to the SMP-30/CGR1 family.</text>
</comment>
<feature type="transmembrane region" description="Helical" evidence="3">
    <location>
        <begin position="60"/>
        <end position="82"/>
    </location>
</feature>
<evidence type="ECO:0000256" key="1">
    <source>
        <dbReference type="ARBA" id="ARBA00008853"/>
    </source>
</evidence>
<keyword evidence="3" id="KW-0472">Membrane</keyword>
<dbReference type="AlphaFoldDB" id="A0A9D2JMN6"/>
<evidence type="ECO:0000256" key="2">
    <source>
        <dbReference type="ARBA" id="ARBA00022801"/>
    </source>
</evidence>
<dbReference type="PANTHER" id="PTHR47572">
    <property type="entry name" value="LIPOPROTEIN-RELATED"/>
    <property type="match status" value="1"/>
</dbReference>
<dbReference type="InterPro" id="IPR051262">
    <property type="entry name" value="SMP-30/CGR1_Lactonase"/>
</dbReference>
<dbReference type="Proteomes" id="UP000824065">
    <property type="component" value="Unassembled WGS sequence"/>
</dbReference>
<protein>
    <submittedName>
        <fullName evidence="5">SMP-30/gluconolactonase/LRE family protein</fullName>
    </submittedName>
</protein>
<proteinExistence type="inferred from homology"/>
<accession>A0A9D2JMN6</accession>
<dbReference type="InterPro" id="IPR011042">
    <property type="entry name" value="6-blade_b-propeller_TolB-like"/>
</dbReference>
<name>A0A9D2JMN6_9FIRM</name>
<keyword evidence="3" id="KW-1133">Transmembrane helix</keyword>
<dbReference type="InterPro" id="IPR013658">
    <property type="entry name" value="SGL"/>
</dbReference>
<sequence length="428" mass="45369">MRLGLTELLLILLIALLAFGPGVSRWMNRWSRQAQAAHAEEARRRAAREAQRQARRAYILHRFQIVAAVFAAATAVGLVYTLGLRPIEAEPRSYTLPAAAEQAAAHTVTETAALPLEGYLTPDGVAVRDGWLYMAARPAAGSGSALLRMREDGSAQMAVLTEEGIITSFAFDPAGDIWYTLLTGTGGALCRASHDDWGASVQQVVTQIDGRPLAYPAAVAAGPDGRIYFTEAADFTPRAGSLEDALRAELMGHTATGWVYVYDPADRSVQRVLGGLAGAAGLAVSPDGGTLYAADLGSRCIWAVDTGARELTAGGRGCALFAGQLPGYPGALAAGPDGTVYVGYRWTRADWLESRAAEPGLRGIAARLPRSVQRRLFHAASPLAQSYAPDGVLEEDYVSDGAEGWALAPSGNRLYLPGAGEGMTYFRF</sequence>
<dbReference type="Gene3D" id="2.120.10.30">
    <property type="entry name" value="TolB, C-terminal domain"/>
    <property type="match status" value="1"/>
</dbReference>
<dbReference type="PANTHER" id="PTHR47572:SF4">
    <property type="entry name" value="LACTONASE DRP35"/>
    <property type="match status" value="1"/>
</dbReference>
<dbReference type="GO" id="GO:0016787">
    <property type="term" value="F:hydrolase activity"/>
    <property type="evidence" value="ECO:0007669"/>
    <property type="project" value="UniProtKB-KW"/>
</dbReference>
<keyword evidence="2" id="KW-0378">Hydrolase</keyword>
<keyword evidence="3" id="KW-0812">Transmembrane</keyword>
<gene>
    <name evidence="5" type="ORF">H9725_07495</name>
</gene>
<reference evidence="5" key="1">
    <citation type="journal article" date="2021" name="PeerJ">
        <title>Extensive microbial diversity within the chicken gut microbiome revealed by metagenomics and culture.</title>
        <authorList>
            <person name="Gilroy R."/>
            <person name="Ravi A."/>
            <person name="Getino M."/>
            <person name="Pursley I."/>
            <person name="Horton D.L."/>
            <person name="Alikhan N.F."/>
            <person name="Baker D."/>
            <person name="Gharbi K."/>
            <person name="Hall N."/>
            <person name="Watson M."/>
            <person name="Adriaenssens E.M."/>
            <person name="Foster-Nyarko E."/>
            <person name="Jarju S."/>
            <person name="Secka A."/>
            <person name="Antonio M."/>
            <person name="Oren A."/>
            <person name="Chaudhuri R.R."/>
            <person name="La Ragione R."/>
            <person name="Hildebrand F."/>
            <person name="Pallen M.J."/>
        </authorList>
    </citation>
    <scope>NUCLEOTIDE SEQUENCE</scope>
    <source>
        <strain evidence="5">ChiBcec16-3735</strain>
    </source>
</reference>
<evidence type="ECO:0000256" key="3">
    <source>
        <dbReference type="SAM" id="Phobius"/>
    </source>
</evidence>
<dbReference type="SUPFAM" id="SSF63829">
    <property type="entry name" value="Calcium-dependent phosphotriesterase"/>
    <property type="match status" value="1"/>
</dbReference>
<evidence type="ECO:0000313" key="5">
    <source>
        <dbReference type="EMBL" id="HIZ58407.1"/>
    </source>
</evidence>
<dbReference type="EMBL" id="DXBJ01000051">
    <property type="protein sequence ID" value="HIZ58407.1"/>
    <property type="molecule type" value="Genomic_DNA"/>
</dbReference>